<gene>
    <name evidence="2" type="ORF">GGR04_000094</name>
</gene>
<dbReference type="EMBL" id="JACIEK010000001">
    <property type="protein sequence ID" value="MBB3996273.1"/>
    <property type="molecule type" value="Genomic_DNA"/>
</dbReference>
<dbReference type="AlphaFoldDB" id="A0A7W6H2X6"/>
<accession>A0A7W6H2X6</accession>
<reference evidence="2 3" key="1">
    <citation type="submission" date="2020-08" db="EMBL/GenBank/DDBJ databases">
        <title>Genomic Encyclopedia of Type Strains, Phase IV (KMG-IV): sequencing the most valuable type-strain genomes for metagenomic binning, comparative biology and taxonomic classification.</title>
        <authorList>
            <person name="Goeker M."/>
        </authorList>
    </citation>
    <scope>NUCLEOTIDE SEQUENCE [LARGE SCALE GENOMIC DNA]</scope>
    <source>
        <strain evidence="2 3">DSM 102238</strain>
    </source>
</reference>
<keyword evidence="1" id="KW-0812">Transmembrane</keyword>
<organism evidence="2 3">
    <name type="scientific">Aureimonas pseudogalii</name>
    <dbReference type="NCBI Taxonomy" id="1744844"/>
    <lineage>
        <taxon>Bacteria</taxon>
        <taxon>Pseudomonadati</taxon>
        <taxon>Pseudomonadota</taxon>
        <taxon>Alphaproteobacteria</taxon>
        <taxon>Hyphomicrobiales</taxon>
        <taxon>Aurantimonadaceae</taxon>
        <taxon>Aureimonas</taxon>
    </lineage>
</organism>
<evidence type="ECO:0000256" key="1">
    <source>
        <dbReference type="SAM" id="Phobius"/>
    </source>
</evidence>
<feature type="transmembrane region" description="Helical" evidence="1">
    <location>
        <begin position="33"/>
        <end position="55"/>
    </location>
</feature>
<dbReference type="PANTHER" id="PTHR47755:SF1">
    <property type="entry name" value="CELL DIVISION PROTEIN FTSX"/>
    <property type="match status" value="1"/>
</dbReference>
<dbReference type="RefSeq" id="WP_183196766.1">
    <property type="nucleotide sequence ID" value="NZ_JACIEK010000001.1"/>
</dbReference>
<feature type="transmembrane region" description="Helical" evidence="1">
    <location>
        <begin position="179"/>
        <end position="199"/>
    </location>
</feature>
<name>A0A7W6H2X6_9HYPH</name>
<comment type="caution">
    <text evidence="2">The sequence shown here is derived from an EMBL/GenBank/DDBJ whole genome shotgun (WGS) entry which is preliminary data.</text>
</comment>
<dbReference type="GO" id="GO:0016020">
    <property type="term" value="C:membrane"/>
    <property type="evidence" value="ECO:0007669"/>
    <property type="project" value="InterPro"/>
</dbReference>
<keyword evidence="1" id="KW-1133">Transmembrane helix</keyword>
<keyword evidence="1" id="KW-0472">Membrane</keyword>
<feature type="transmembrane region" description="Helical" evidence="1">
    <location>
        <begin position="279"/>
        <end position="301"/>
    </location>
</feature>
<dbReference type="InterPro" id="IPR004513">
    <property type="entry name" value="FtsX"/>
</dbReference>
<feature type="transmembrane region" description="Helical" evidence="1">
    <location>
        <begin position="236"/>
        <end position="259"/>
    </location>
</feature>
<evidence type="ECO:0000313" key="2">
    <source>
        <dbReference type="EMBL" id="MBB3996273.1"/>
    </source>
</evidence>
<keyword evidence="3" id="KW-1185">Reference proteome</keyword>
<dbReference type="GO" id="GO:0051301">
    <property type="term" value="P:cell division"/>
    <property type="evidence" value="ECO:0007669"/>
    <property type="project" value="UniProtKB-KW"/>
</dbReference>
<keyword evidence="2" id="KW-0131">Cell cycle</keyword>
<dbReference type="PANTHER" id="PTHR47755">
    <property type="entry name" value="CELL DIVISION PROTEIN FTSX"/>
    <property type="match status" value="1"/>
</dbReference>
<evidence type="ECO:0000313" key="3">
    <source>
        <dbReference type="Proteomes" id="UP000542776"/>
    </source>
</evidence>
<dbReference type="Proteomes" id="UP000542776">
    <property type="component" value="Unassembled WGS sequence"/>
</dbReference>
<proteinExistence type="predicted"/>
<dbReference type="GO" id="GO:0032153">
    <property type="term" value="C:cell division site"/>
    <property type="evidence" value="ECO:0007669"/>
    <property type="project" value="TreeGrafter"/>
</dbReference>
<protein>
    <submittedName>
        <fullName evidence="2">Cell division transport system permease protein</fullName>
    </submittedName>
</protein>
<keyword evidence="2" id="KW-0132">Cell division</keyword>
<sequence>MTDRGLTLPSLMTRKRRVRPTSIVPPGNVAGRALLTVIAIMTFLASLTVGAVTLVSDTAATWQSQISREITVQVRPDDGLDMAGALRSVQMLALATPGVLSADILDDAATGRLLEPWLGEGLDLDELPVPRLVIIAIDEDAPPDFATLGNSVRAAVPQASLDDHRAWVSRLVSMARATVLIGIAILSLVMIATVLTVVFATRGAMTGNRHIIEVLHFVGARSSFIAAEFQRHFLKLGLVGAVAGGACALLVFLLVGYWTRANQATPEADQINALFGSFAIGWTGYGGVVVLVVAIGILTAVTSRITVTKQLAAIDMLSPVER</sequence>